<protein>
    <submittedName>
        <fullName evidence="2">Uncharacterized protein</fullName>
    </submittedName>
</protein>
<keyword evidence="3" id="KW-1185">Reference proteome</keyword>
<keyword evidence="1" id="KW-1133">Transmembrane helix</keyword>
<dbReference type="Proteomes" id="UP000265742">
    <property type="component" value="Unassembled WGS sequence"/>
</dbReference>
<organism evidence="2 3">
    <name type="scientific">Amnibacterium setariae</name>
    <dbReference type="NCBI Taxonomy" id="2306585"/>
    <lineage>
        <taxon>Bacteria</taxon>
        <taxon>Bacillati</taxon>
        <taxon>Actinomycetota</taxon>
        <taxon>Actinomycetes</taxon>
        <taxon>Micrococcales</taxon>
        <taxon>Microbacteriaceae</taxon>
        <taxon>Amnibacterium</taxon>
    </lineage>
</organism>
<keyword evidence="1" id="KW-0472">Membrane</keyword>
<dbReference type="AlphaFoldDB" id="A0A3A1TUS3"/>
<reference evidence="3" key="1">
    <citation type="submission" date="2018-09" db="EMBL/GenBank/DDBJ databases">
        <authorList>
            <person name="Kim I."/>
        </authorList>
    </citation>
    <scope>NUCLEOTIDE SEQUENCE [LARGE SCALE GENOMIC DNA]</scope>
    <source>
        <strain evidence="3">DD4a</strain>
    </source>
</reference>
<feature type="transmembrane region" description="Helical" evidence="1">
    <location>
        <begin position="31"/>
        <end position="49"/>
    </location>
</feature>
<evidence type="ECO:0000313" key="3">
    <source>
        <dbReference type="Proteomes" id="UP000265742"/>
    </source>
</evidence>
<name>A0A3A1TUS3_9MICO</name>
<gene>
    <name evidence="2" type="ORF">D1781_08195</name>
</gene>
<evidence type="ECO:0000256" key="1">
    <source>
        <dbReference type="SAM" id="Phobius"/>
    </source>
</evidence>
<proteinExistence type="predicted"/>
<sequence>MNRLPPFVIGGIWLFVGVVQLATSRSVLHTVAWVLLTGAFLGQAVSGVLDRRRLPQLEALLEDGATERR</sequence>
<dbReference type="EMBL" id="QXTG01000002">
    <property type="protein sequence ID" value="RIX27549.1"/>
    <property type="molecule type" value="Genomic_DNA"/>
</dbReference>
<evidence type="ECO:0000313" key="2">
    <source>
        <dbReference type="EMBL" id="RIX27549.1"/>
    </source>
</evidence>
<dbReference type="RefSeq" id="WP_119481858.1">
    <property type="nucleotide sequence ID" value="NZ_QXTG01000002.1"/>
</dbReference>
<accession>A0A3A1TUS3</accession>
<keyword evidence="1" id="KW-0812">Transmembrane</keyword>
<comment type="caution">
    <text evidence="2">The sequence shown here is derived from an EMBL/GenBank/DDBJ whole genome shotgun (WGS) entry which is preliminary data.</text>
</comment>